<proteinExistence type="predicted"/>
<dbReference type="Proteomes" id="UP000011676">
    <property type="component" value="Unassembled WGS sequence"/>
</dbReference>
<accession>A0A829BJU4</accession>
<comment type="caution">
    <text evidence="1">The sequence shown here is derived from an EMBL/GenBank/DDBJ whole genome shotgun (WGS) entry which is preliminary data.</text>
</comment>
<sequence>MVTKQYVSKQLYLFPQEYRQVQFLSNDIKGRFGLPKIFVENKKLMPYDCTLKFIFFHRKLVPYSNPFYNTKGIK</sequence>
<gene>
    <name evidence="1" type="ORF">SMU82_08947</name>
</gene>
<evidence type="ECO:0000313" key="2">
    <source>
        <dbReference type="Proteomes" id="UP000011676"/>
    </source>
</evidence>
<evidence type="ECO:0000313" key="1">
    <source>
        <dbReference type="EMBL" id="EMC22174.1"/>
    </source>
</evidence>
<name>A0A829BJU4_STRMG</name>
<dbReference type="EMBL" id="AHSR01000045">
    <property type="protein sequence ID" value="EMC22174.1"/>
    <property type="molecule type" value="Genomic_DNA"/>
</dbReference>
<organism evidence="1 2">
    <name type="scientific">Streptococcus mutans SM6</name>
    <dbReference type="NCBI Taxonomy" id="857119"/>
    <lineage>
        <taxon>Bacteria</taxon>
        <taxon>Bacillati</taxon>
        <taxon>Bacillota</taxon>
        <taxon>Bacilli</taxon>
        <taxon>Lactobacillales</taxon>
        <taxon>Streptococcaceae</taxon>
        <taxon>Streptococcus</taxon>
    </lineage>
</organism>
<dbReference type="AlphaFoldDB" id="A0A829BJU4"/>
<reference evidence="1 2" key="1">
    <citation type="journal article" date="2013" name="Mol. Biol. Evol.">
        <title>Evolutionary and population genomics of the cavity causing bacteria Streptococcus mutans.</title>
        <authorList>
            <person name="Cornejo O.E."/>
            <person name="Lefebure T."/>
            <person name="Pavinski Bitar P.D."/>
            <person name="Lang P."/>
            <person name="Richards V.P."/>
            <person name="Eilertson K."/>
            <person name="Do T."/>
            <person name="Beighton D."/>
            <person name="Zeng L."/>
            <person name="Ahn S.J."/>
            <person name="Burne R.A."/>
            <person name="Siepel A."/>
            <person name="Bustamante C.D."/>
            <person name="Stanhope M.J."/>
        </authorList>
    </citation>
    <scope>NUCLEOTIDE SEQUENCE [LARGE SCALE GENOMIC DNA]</scope>
    <source>
        <strain evidence="1 2">SM6</strain>
    </source>
</reference>
<protein>
    <submittedName>
        <fullName evidence="1">Uncharacterized protein</fullName>
    </submittedName>
</protein>